<dbReference type="Pfam" id="PF00010">
    <property type="entry name" value="HLH"/>
    <property type="match status" value="1"/>
</dbReference>
<dbReference type="GO" id="GO:0046983">
    <property type="term" value="F:protein dimerization activity"/>
    <property type="evidence" value="ECO:0007669"/>
    <property type="project" value="InterPro"/>
</dbReference>
<reference evidence="7" key="1">
    <citation type="submission" date="2020-01" db="EMBL/GenBank/DDBJ databases">
        <title>Genome sequence of Kobresia littledalei, the first chromosome-level genome in the family Cyperaceae.</title>
        <authorList>
            <person name="Qu G."/>
        </authorList>
    </citation>
    <scope>NUCLEOTIDE SEQUENCE</scope>
    <source>
        <strain evidence="7">C.B.Clarke</strain>
        <tissue evidence="7">Leaf</tissue>
    </source>
</reference>
<dbReference type="InterPro" id="IPR036638">
    <property type="entry name" value="HLH_DNA-bd_sf"/>
</dbReference>
<dbReference type="PANTHER" id="PTHR46665">
    <property type="entry name" value="TRANSCRIPTION FACTOR BHLH041-RELATED-RELATED"/>
    <property type="match status" value="1"/>
</dbReference>
<dbReference type="InterPro" id="IPR055478">
    <property type="entry name" value="DUF7050"/>
</dbReference>
<evidence type="ECO:0000256" key="3">
    <source>
        <dbReference type="ARBA" id="ARBA00023163"/>
    </source>
</evidence>
<dbReference type="AlphaFoldDB" id="A0A833REN4"/>
<dbReference type="InterPro" id="IPR055477">
    <property type="entry name" value="DUF7049"/>
</dbReference>
<organism evidence="7 8">
    <name type="scientific">Carex littledalei</name>
    <dbReference type="NCBI Taxonomy" id="544730"/>
    <lineage>
        <taxon>Eukaryota</taxon>
        <taxon>Viridiplantae</taxon>
        <taxon>Streptophyta</taxon>
        <taxon>Embryophyta</taxon>
        <taxon>Tracheophyta</taxon>
        <taxon>Spermatophyta</taxon>
        <taxon>Magnoliopsida</taxon>
        <taxon>Liliopsida</taxon>
        <taxon>Poales</taxon>
        <taxon>Cyperaceae</taxon>
        <taxon>Cyperoideae</taxon>
        <taxon>Cariceae</taxon>
        <taxon>Carex</taxon>
        <taxon>Carex subgen. Euthyceras</taxon>
    </lineage>
</organism>
<keyword evidence="2" id="KW-0805">Transcription regulation</keyword>
<accession>A0A833REN4</accession>
<dbReference type="InterPro" id="IPR044658">
    <property type="entry name" value="bHLH92/bHLH041-like"/>
</dbReference>
<protein>
    <submittedName>
        <fullName evidence="7">Putative transcription factor bHLH041</fullName>
    </submittedName>
</protein>
<evidence type="ECO:0000313" key="8">
    <source>
        <dbReference type="Proteomes" id="UP000623129"/>
    </source>
</evidence>
<dbReference type="Pfam" id="PF23133">
    <property type="entry name" value="DUF7050"/>
    <property type="match status" value="1"/>
</dbReference>
<dbReference type="InterPro" id="IPR045239">
    <property type="entry name" value="bHLH95_bHLH"/>
</dbReference>
<dbReference type="Proteomes" id="UP000623129">
    <property type="component" value="Unassembled WGS sequence"/>
</dbReference>
<comment type="similarity">
    <text evidence="1">Belongs to the bHLH protein family.</text>
</comment>
<dbReference type="SMART" id="SM00353">
    <property type="entry name" value="HLH"/>
    <property type="match status" value="1"/>
</dbReference>
<evidence type="ECO:0000259" key="6">
    <source>
        <dbReference type="PROSITE" id="PS50888"/>
    </source>
</evidence>
<feature type="domain" description="BHLH" evidence="6">
    <location>
        <begin position="329"/>
        <end position="378"/>
    </location>
</feature>
<name>A0A833REN4_9POAL</name>
<feature type="coiled-coil region" evidence="4">
    <location>
        <begin position="368"/>
        <end position="409"/>
    </location>
</feature>
<keyword evidence="4" id="KW-0175">Coiled coil</keyword>
<sequence>MDSIFLLGHEYRLRFLQHAARVLGCTYICVWSPFPDQSSNHLSCISAWLQDEHDRGLSSMLFEEYRGSFCTIVSGCVPGWAFKDGLLYFELRDSELMSSASQQIQQQFYQTAAFVGCQNGEIELGMTTSSPANLQVNVNQVFSEDFIQQSLLADLLQTPPPDQPTAVDIGRPSSSSSSLLSLSVGSPEDSPLINIPRVSQSLTSEAAASELLIVPAPHQQLMQAYGQHRNLQFPTPSSDDEAMTRAILYVISSSTTSSSSSPRVGHGAGGSTGAFKAYKLGLGPRIEPAKIGGLAPQRMVKASLAMLRRMYLTRYQPRVEPEVGMRPSGSQLHHMISERKRREKLNESFEALRKLLPPGSKKDKASVLSKTKDYVSTLKAQLNELDEKNKKLEMQISQAKETEEKKTQEVCESSERIQVEITRASESTSESQRINLRIVAREECDLTDLILRVLGRLKEIGAFKLVSVDASSDTPRFAQADLILQVTDEDYDEALLKEEVKKVVEDAVAHRPETQ</sequence>
<evidence type="ECO:0000256" key="5">
    <source>
        <dbReference type="SAM" id="MobiDB-lite"/>
    </source>
</evidence>
<dbReference type="PROSITE" id="PS50888">
    <property type="entry name" value="BHLH"/>
    <property type="match status" value="1"/>
</dbReference>
<dbReference type="InterPro" id="IPR011598">
    <property type="entry name" value="bHLH_dom"/>
</dbReference>
<feature type="compositionally biased region" description="Low complexity" evidence="5">
    <location>
        <begin position="173"/>
        <end position="183"/>
    </location>
</feature>
<comment type="caution">
    <text evidence="7">The sequence shown here is derived from an EMBL/GenBank/DDBJ whole genome shotgun (WGS) entry which is preliminary data.</text>
</comment>
<dbReference type="EMBL" id="SWLB01000010">
    <property type="protein sequence ID" value="KAF3333428.1"/>
    <property type="molecule type" value="Genomic_DNA"/>
</dbReference>
<dbReference type="SUPFAM" id="SSF47459">
    <property type="entry name" value="HLH, helix-loop-helix DNA-binding domain"/>
    <property type="match status" value="1"/>
</dbReference>
<dbReference type="Gene3D" id="4.10.280.10">
    <property type="entry name" value="Helix-loop-helix DNA-binding domain"/>
    <property type="match status" value="1"/>
</dbReference>
<proteinExistence type="inferred from homology"/>
<gene>
    <name evidence="7" type="ORF">FCM35_KLT01119</name>
</gene>
<keyword evidence="3" id="KW-0804">Transcription</keyword>
<dbReference type="PANTHER" id="PTHR46665:SF1">
    <property type="entry name" value="SPERMATOGENESIS- AND OOGENESIS-SPECIFIC BASIC HELIX-LOOP-HELIX-CONTAINING PROTEIN 1"/>
    <property type="match status" value="1"/>
</dbReference>
<dbReference type="Pfam" id="PF23132">
    <property type="entry name" value="DUF7049"/>
    <property type="match status" value="1"/>
</dbReference>
<feature type="region of interest" description="Disordered" evidence="5">
    <location>
        <begin position="157"/>
        <end position="187"/>
    </location>
</feature>
<evidence type="ECO:0000256" key="2">
    <source>
        <dbReference type="ARBA" id="ARBA00023015"/>
    </source>
</evidence>
<keyword evidence="8" id="KW-1185">Reference proteome</keyword>
<evidence type="ECO:0000313" key="7">
    <source>
        <dbReference type="EMBL" id="KAF3333428.1"/>
    </source>
</evidence>
<dbReference type="OrthoDB" id="5778525at2759"/>
<evidence type="ECO:0000256" key="1">
    <source>
        <dbReference type="ARBA" id="ARBA00005510"/>
    </source>
</evidence>
<dbReference type="CDD" id="cd11393">
    <property type="entry name" value="bHLH_AtbHLH_like"/>
    <property type="match status" value="1"/>
</dbReference>
<evidence type="ECO:0000256" key="4">
    <source>
        <dbReference type="SAM" id="Coils"/>
    </source>
</evidence>